<evidence type="ECO:0000313" key="3">
    <source>
        <dbReference type="EMBL" id="AMG74950.1"/>
    </source>
</evidence>
<dbReference type="InterPro" id="IPR006860">
    <property type="entry name" value="FecR"/>
</dbReference>
<keyword evidence="1" id="KW-1133">Transmembrane helix</keyword>
<evidence type="ECO:0000259" key="2">
    <source>
        <dbReference type="Pfam" id="PF04773"/>
    </source>
</evidence>
<gene>
    <name evidence="3" type="ORF">SGRAN_2595</name>
</gene>
<reference evidence="3 4" key="1">
    <citation type="journal article" date="2016" name="BMC Genomics">
        <title>Genomic analysis of the nitrate-respiring Sphingopyxis granuli (formerly Sphingomonas macrogoltabida) strain TFA.</title>
        <authorList>
            <person name="Garcia-Romero I."/>
            <person name="Perez-Pulido A.J."/>
            <person name="Gonzalez-Flores Y.E."/>
            <person name="Reyes-Ramirez F."/>
            <person name="Santero E."/>
            <person name="Floriano B."/>
        </authorList>
    </citation>
    <scope>NUCLEOTIDE SEQUENCE [LARGE SCALE GENOMIC DNA]</scope>
    <source>
        <strain evidence="3 4">TFA</strain>
    </source>
</reference>
<dbReference type="RefSeq" id="WP_067184289.1">
    <property type="nucleotide sequence ID" value="NZ_CP012199.1"/>
</dbReference>
<keyword evidence="1" id="KW-0472">Membrane</keyword>
<dbReference type="Pfam" id="PF04773">
    <property type="entry name" value="FecR"/>
    <property type="match status" value="1"/>
</dbReference>
<feature type="transmembrane region" description="Helical" evidence="1">
    <location>
        <begin position="91"/>
        <end position="109"/>
    </location>
</feature>
<dbReference type="AlphaFoldDB" id="A0AA86L4F1"/>
<feature type="domain" description="FecR protein" evidence="2">
    <location>
        <begin position="129"/>
        <end position="223"/>
    </location>
</feature>
<dbReference type="GO" id="GO:0016989">
    <property type="term" value="F:sigma factor antagonist activity"/>
    <property type="evidence" value="ECO:0007669"/>
    <property type="project" value="TreeGrafter"/>
</dbReference>
<dbReference type="InterPro" id="IPR012373">
    <property type="entry name" value="Ferrdict_sens_TM"/>
</dbReference>
<protein>
    <submittedName>
        <fullName evidence="3">FecR-like transmembrane sensor</fullName>
    </submittedName>
</protein>
<dbReference type="EMBL" id="CP012199">
    <property type="protein sequence ID" value="AMG74950.1"/>
    <property type="molecule type" value="Genomic_DNA"/>
</dbReference>
<dbReference type="KEGG" id="sgi:SGRAN_2595"/>
<dbReference type="PANTHER" id="PTHR30273:SF2">
    <property type="entry name" value="PROTEIN FECR"/>
    <property type="match status" value="1"/>
</dbReference>
<dbReference type="Proteomes" id="UP000058599">
    <property type="component" value="Chromosome"/>
</dbReference>
<accession>A0AA86L4F1</accession>
<keyword evidence="1 3" id="KW-0812">Transmembrane</keyword>
<dbReference type="Gene3D" id="3.55.50.30">
    <property type="match status" value="1"/>
</dbReference>
<proteinExistence type="predicted"/>
<dbReference type="PIRSF" id="PIRSF018266">
    <property type="entry name" value="FecR"/>
    <property type="match status" value="1"/>
</dbReference>
<dbReference type="Gene3D" id="2.60.120.1440">
    <property type="match status" value="1"/>
</dbReference>
<evidence type="ECO:0000256" key="1">
    <source>
        <dbReference type="SAM" id="Phobius"/>
    </source>
</evidence>
<evidence type="ECO:0000313" key="4">
    <source>
        <dbReference type="Proteomes" id="UP000058599"/>
    </source>
</evidence>
<organism evidence="3 4">
    <name type="scientific">Sphingopyxis granuli</name>
    <dbReference type="NCBI Taxonomy" id="267128"/>
    <lineage>
        <taxon>Bacteria</taxon>
        <taxon>Pseudomonadati</taxon>
        <taxon>Pseudomonadota</taxon>
        <taxon>Alphaproteobacteria</taxon>
        <taxon>Sphingomonadales</taxon>
        <taxon>Sphingomonadaceae</taxon>
        <taxon>Sphingopyxis</taxon>
    </lineage>
</organism>
<keyword evidence="4" id="KW-1185">Reference proteome</keyword>
<sequence length="353" mass="38855">MRLLRAERPPERPEDAAIWWATRRQIDPARFAEDADFLVWLEDEENARAWHEIDWRVEGIGAFATMPEVRAMRQAALAKAQQARRPTRGRWFLGAAIAASLVLAFTGIVSRVGSSVAPTDIAEVENVRRYATAVGERRDVMLPDGSRVALNTASLVEVDYGAPARREVRLLQGQAMFHVAHNENRPFIVRAGNRQITALGTAFDVRLDTNGQVKVLLVEGRVRVDPVARAGLARILPNLARTDLSPGQQLVAPAAGEAAVSSGDVERDTAWNRGILIFRDDSVSDAVREVNRYSTVQLVVDDPRVGALKVSGVFPTADRKDFLAAIEALYPVESKPESAGTVRLLWRAGAERN</sequence>
<dbReference type="PANTHER" id="PTHR30273">
    <property type="entry name" value="PERIPLASMIC SIGNAL SENSOR AND SIGMA FACTOR ACTIVATOR FECR-RELATED"/>
    <property type="match status" value="1"/>
</dbReference>
<name>A0AA86L4F1_9SPHN</name>